<keyword evidence="1" id="KW-0175">Coiled coil</keyword>
<comment type="caution">
    <text evidence="3">The sequence shown here is derived from an EMBL/GenBank/DDBJ whole genome shotgun (WGS) entry which is preliminary data.</text>
</comment>
<feature type="region of interest" description="Disordered" evidence="2">
    <location>
        <begin position="899"/>
        <end position="940"/>
    </location>
</feature>
<dbReference type="CDD" id="cd14688">
    <property type="entry name" value="bZIP_YAP"/>
    <property type="match status" value="1"/>
</dbReference>
<keyword evidence="4" id="KW-1185">Reference proteome</keyword>
<evidence type="ECO:0000313" key="3">
    <source>
        <dbReference type="EMBL" id="CAK0732231.1"/>
    </source>
</evidence>
<feature type="region of interest" description="Disordered" evidence="2">
    <location>
        <begin position="457"/>
        <end position="493"/>
    </location>
</feature>
<reference evidence="3 4" key="1">
    <citation type="submission" date="2023-10" db="EMBL/GenBank/DDBJ databases">
        <authorList>
            <person name="Maclean D."/>
            <person name="Macfadyen A."/>
        </authorList>
    </citation>
    <scope>NUCLEOTIDE SEQUENCE [LARGE SCALE GENOMIC DNA]</scope>
</reference>
<evidence type="ECO:0008006" key="5">
    <source>
        <dbReference type="Google" id="ProtNLM"/>
    </source>
</evidence>
<gene>
    <name evidence="3" type="ORF">CVIRNUC_000102</name>
</gene>
<sequence>MQPAPPRGCSWDETSYDSSSRSLPDFVNPFAAHRPSVKPTGAHADGLPQVFRSTLAGPALPLVPQGLFLQTAAHAIGASTQGFGHLFWNCPQMPSPQKCTAHLHARPQGQHALADASAFKASAGEVPTPGACLGKGRPTVSLFKPPLSSPTPAPSLRPTHLPAAAGHEPAASLLATSRTSRATSVPAAALPSPAHCLSHAADLLWAQDHSSEEHMLRTQSNPLRGSAGGAGPVIRDSADLEKFWKDTIDSVVLEAASLATHNVNTRTASVGSQDSLVSARTSAEPPHRAAAGQTAYTALPPYSLPAAPPLVINQTPLPDTVHPTSAMAAVWSPAAAPWISLDIPAAQQDGMKLPSLPSLGLQLPLDEDDLSLEDGDLLAEEPKAPAPPALQGAAGLPPAEPLAKASCAAAVPAPRTSNSAAPKPETLAAQVEEAPKEPVQLEDSSCCCTATAMEEEVQISEASDTAGASEDERSPPQSAHSGKRNGRGSAARASVIRNRVIQKQYLQRKKDQRTALLESVMDLEAQRAELRAEMQPLWARHQSLTRSLPPCLQQEELRYLASLSCVQRRLYEADVKPLVLQLYCQAPLAAYEALLAPPLTTHEHHLVSEMLLPASRACTATSTAPAAALDDLSELPVKIMGELALRQAQVEKLSAVGQCVLQTLDPLRSKCSAQLRELLTALASPVLALCNTQRSVALVGQLCTDLDLLAASCQAMEEQARLKLAEVLTARQGAKLRRMTKGHNGVHAALCAQVNYSHCEESSSMVSEAGADPQAEHQRKAVTAVAKQPMKAMAKDPPCASDAPLGPQRKDAAQVAWAGQGSDMLGRPLDRPTSCPPGARSPAARPCSPDVGGPRGNLPRTGSLAGHVMALTLHGKRPSPELAADHVMDARRFEMSQGPTLPWRSALLTHPGSPSSVTDDWRPAKRHSRPRKYVSVSPLS</sequence>
<dbReference type="Proteomes" id="UP001314263">
    <property type="component" value="Unassembled WGS sequence"/>
</dbReference>
<evidence type="ECO:0000256" key="2">
    <source>
        <dbReference type="SAM" id="MobiDB-lite"/>
    </source>
</evidence>
<dbReference type="EMBL" id="CAUYUE010000001">
    <property type="protein sequence ID" value="CAK0732231.1"/>
    <property type="molecule type" value="Genomic_DNA"/>
</dbReference>
<dbReference type="AlphaFoldDB" id="A0AAV1HPA0"/>
<feature type="coiled-coil region" evidence="1">
    <location>
        <begin position="506"/>
        <end position="533"/>
    </location>
</feature>
<protein>
    <recommendedName>
        <fullName evidence="5">BZIP domain-containing protein</fullName>
    </recommendedName>
</protein>
<name>A0AAV1HPA0_9CHLO</name>
<feature type="region of interest" description="Disordered" evidence="2">
    <location>
        <begin position="820"/>
        <end position="862"/>
    </location>
</feature>
<proteinExistence type="predicted"/>
<feature type="region of interest" description="Disordered" evidence="2">
    <location>
        <begin position="414"/>
        <end position="442"/>
    </location>
</feature>
<evidence type="ECO:0000256" key="1">
    <source>
        <dbReference type="SAM" id="Coils"/>
    </source>
</evidence>
<evidence type="ECO:0000313" key="4">
    <source>
        <dbReference type="Proteomes" id="UP001314263"/>
    </source>
</evidence>
<organism evidence="3 4">
    <name type="scientific">Coccomyxa viridis</name>
    <dbReference type="NCBI Taxonomy" id="1274662"/>
    <lineage>
        <taxon>Eukaryota</taxon>
        <taxon>Viridiplantae</taxon>
        <taxon>Chlorophyta</taxon>
        <taxon>core chlorophytes</taxon>
        <taxon>Trebouxiophyceae</taxon>
        <taxon>Trebouxiophyceae incertae sedis</taxon>
        <taxon>Coccomyxaceae</taxon>
        <taxon>Coccomyxa</taxon>
    </lineage>
</organism>
<accession>A0AAV1HPA0</accession>